<sequence length="58" mass="6627">MSSYPEQRCCERLLAALRGPASRGETRDPDEWFRRELVIGKLAECYLRSGLGHITMSL</sequence>
<reference evidence="1" key="1">
    <citation type="submission" date="2020-06" db="EMBL/GenBank/DDBJ databases">
        <authorList>
            <person name="Li T."/>
            <person name="Hu X."/>
            <person name="Zhang T."/>
            <person name="Song X."/>
            <person name="Zhang H."/>
            <person name="Dai N."/>
            <person name="Sheng W."/>
            <person name="Hou X."/>
            <person name="Wei L."/>
        </authorList>
    </citation>
    <scope>NUCLEOTIDE SEQUENCE</scope>
    <source>
        <strain evidence="1">G02</strain>
        <tissue evidence="1">Leaf</tissue>
    </source>
</reference>
<dbReference type="EMBL" id="JACGWJ010000032">
    <property type="protein sequence ID" value="KAL0297259.1"/>
    <property type="molecule type" value="Genomic_DNA"/>
</dbReference>
<dbReference type="AlphaFoldDB" id="A0AAW2JRQ3"/>
<comment type="caution">
    <text evidence="1">The sequence shown here is derived from an EMBL/GenBank/DDBJ whole genome shotgun (WGS) entry which is preliminary data.</text>
</comment>
<reference evidence="1" key="2">
    <citation type="journal article" date="2024" name="Plant">
        <title>Genomic evolution and insights into agronomic trait innovations of Sesamum species.</title>
        <authorList>
            <person name="Miao H."/>
            <person name="Wang L."/>
            <person name="Qu L."/>
            <person name="Liu H."/>
            <person name="Sun Y."/>
            <person name="Le M."/>
            <person name="Wang Q."/>
            <person name="Wei S."/>
            <person name="Zheng Y."/>
            <person name="Lin W."/>
            <person name="Duan Y."/>
            <person name="Cao H."/>
            <person name="Xiong S."/>
            <person name="Wang X."/>
            <person name="Wei L."/>
            <person name="Li C."/>
            <person name="Ma Q."/>
            <person name="Ju M."/>
            <person name="Zhao R."/>
            <person name="Li G."/>
            <person name="Mu C."/>
            <person name="Tian Q."/>
            <person name="Mei H."/>
            <person name="Zhang T."/>
            <person name="Gao T."/>
            <person name="Zhang H."/>
        </authorList>
    </citation>
    <scope>NUCLEOTIDE SEQUENCE</scope>
    <source>
        <strain evidence="1">G02</strain>
    </source>
</reference>
<name>A0AAW2JRQ3_SESRA</name>
<organism evidence="1">
    <name type="scientific">Sesamum radiatum</name>
    <name type="common">Black benniseed</name>
    <dbReference type="NCBI Taxonomy" id="300843"/>
    <lineage>
        <taxon>Eukaryota</taxon>
        <taxon>Viridiplantae</taxon>
        <taxon>Streptophyta</taxon>
        <taxon>Embryophyta</taxon>
        <taxon>Tracheophyta</taxon>
        <taxon>Spermatophyta</taxon>
        <taxon>Magnoliopsida</taxon>
        <taxon>eudicotyledons</taxon>
        <taxon>Gunneridae</taxon>
        <taxon>Pentapetalae</taxon>
        <taxon>asterids</taxon>
        <taxon>lamiids</taxon>
        <taxon>Lamiales</taxon>
        <taxon>Pedaliaceae</taxon>
        <taxon>Sesamum</taxon>
    </lineage>
</organism>
<accession>A0AAW2JRQ3</accession>
<protein>
    <submittedName>
        <fullName evidence="1">Uncharacterized protein</fullName>
    </submittedName>
</protein>
<gene>
    <name evidence="1" type="ORF">Sradi_6778000</name>
</gene>
<proteinExistence type="predicted"/>
<evidence type="ECO:0000313" key="1">
    <source>
        <dbReference type="EMBL" id="KAL0297259.1"/>
    </source>
</evidence>